<feature type="transmembrane region" description="Helical" evidence="1">
    <location>
        <begin position="191"/>
        <end position="210"/>
    </location>
</feature>
<sequence>MALGTRLFSLRTRTLSSGWYWSGRSRLAGLRGGTASAAVEAASRFRTSRWMSWMLMKFAVQAATALLLAATAIAAASVLGGYLASTAISGWASSPVWLASMFKWLGSPPINQNYQVIVTTALTITGTLVTVYFATVTFVMSSTYKDTTDRVRALVTRSPGGRLYGFAYVQVLLFGLVLLTLPTTGRDPNGLMFVVMLVLCGLVLLSFGRLRVQLYGMLEPARLLADVTREFTGWTKRASRSAKRSPTASSVAFNRARAAESLAVLRDLCRLIRDRERKAAKVPAQFADVDLRAVKVSQVLRAIWLVYAGSKQDLIRHPGWCPPRAEHRDWLLGAGTEVAVALATATQLSPNEVNDTAWVERTLAAFLAEHLAGRDAGSLIRLVVGFDDVVRHLLALGMFTEARLWMEAVVEPAKTLTNDAIPAKETEAEQTNLVDFVASAYGQAVLGLRQHAQLMATDFPRWAVKQAHGDDVRFVGPKTAKLLASLSDGFAFEQQIEGRRISSDVDIGQFAARTMSTEVIDEVNMWMAAFETELWPWANGIGDGDTLVAGAVLSRVDEAAHKWSGTLDSMSMLFERCEAEHRNVDDVWPDLSLEKLRTRLQQLRDQMRYPIARLATRIGTDLTPDRPDMFGWAFQRAHQDLLDGVLSGRELSPDDLDRRLRSLVAATERAGARLRKTLHRQHYSVLGSVWSEPNLMLFQLSGAAFTLSLIRPRPRIFEVFAGVWGRLLDADPQQTIDVAVFSLAMDDPMVGLTPGGLQRTTRLTSINAALTDVDIKFSELPQRTQRLLHHVRACNDFEDVFVAGWLFPQAIQRGAVAPDSLPPRLADLVRSLAEVELQS</sequence>
<feature type="transmembrane region" description="Helical" evidence="1">
    <location>
        <begin position="82"/>
        <end position="102"/>
    </location>
</feature>
<dbReference type="Proteomes" id="UP000192840">
    <property type="component" value="Unassembled WGS sequence"/>
</dbReference>
<accession>A0A1W2FRG0</accession>
<feature type="transmembrane region" description="Helical" evidence="1">
    <location>
        <begin position="114"/>
        <end position="141"/>
    </location>
</feature>
<keyword evidence="1" id="KW-0472">Membrane</keyword>
<keyword evidence="1" id="KW-0812">Transmembrane</keyword>
<protein>
    <recommendedName>
        <fullName evidence="4">DUF2254 domain-containing protein</fullName>
    </recommendedName>
</protein>
<evidence type="ECO:0008006" key="4">
    <source>
        <dbReference type="Google" id="ProtNLM"/>
    </source>
</evidence>
<keyword evidence="3" id="KW-1185">Reference proteome</keyword>
<evidence type="ECO:0000313" key="3">
    <source>
        <dbReference type="Proteomes" id="UP000192840"/>
    </source>
</evidence>
<organism evidence="2 3">
    <name type="scientific">Lentzea albidocapillata</name>
    <dbReference type="NCBI Taxonomy" id="40571"/>
    <lineage>
        <taxon>Bacteria</taxon>
        <taxon>Bacillati</taxon>
        <taxon>Actinomycetota</taxon>
        <taxon>Actinomycetes</taxon>
        <taxon>Pseudonocardiales</taxon>
        <taxon>Pseudonocardiaceae</taxon>
        <taxon>Lentzea</taxon>
    </lineage>
</organism>
<dbReference type="EMBL" id="FWYC01000022">
    <property type="protein sequence ID" value="SMD24559.1"/>
    <property type="molecule type" value="Genomic_DNA"/>
</dbReference>
<gene>
    <name evidence="2" type="ORF">SAMN05660733_07737</name>
</gene>
<evidence type="ECO:0000256" key="1">
    <source>
        <dbReference type="SAM" id="Phobius"/>
    </source>
</evidence>
<evidence type="ECO:0000313" key="2">
    <source>
        <dbReference type="EMBL" id="SMD24559.1"/>
    </source>
</evidence>
<keyword evidence="1" id="KW-1133">Transmembrane helix</keyword>
<proteinExistence type="predicted"/>
<feature type="transmembrane region" description="Helical" evidence="1">
    <location>
        <begin position="54"/>
        <end position="76"/>
    </location>
</feature>
<reference evidence="3" key="1">
    <citation type="submission" date="2017-04" db="EMBL/GenBank/DDBJ databases">
        <authorList>
            <person name="Varghese N."/>
            <person name="Submissions S."/>
        </authorList>
    </citation>
    <scope>NUCLEOTIDE SEQUENCE [LARGE SCALE GENOMIC DNA]</scope>
    <source>
        <strain evidence="3">DSM 44073</strain>
    </source>
</reference>
<dbReference type="AlphaFoldDB" id="A0A1W2FRG0"/>
<name>A0A1W2FRG0_9PSEU</name>
<feature type="transmembrane region" description="Helical" evidence="1">
    <location>
        <begin position="161"/>
        <end position="179"/>
    </location>
</feature>